<dbReference type="AlphaFoldDB" id="A0A1H1I0T0"/>
<comment type="caution">
    <text evidence="2">The sequence shown here is derived from an EMBL/GenBank/DDBJ whole genome shotgun (WGS) entry which is preliminary data.</text>
</comment>
<evidence type="ECO:0000313" key="3">
    <source>
        <dbReference type="Proteomes" id="UP000198740"/>
    </source>
</evidence>
<dbReference type="EMBL" id="VFES01000008">
    <property type="protein sequence ID" value="TWR65864.1"/>
    <property type="molecule type" value="Genomic_DNA"/>
</dbReference>
<proteinExistence type="predicted"/>
<reference evidence="1 3" key="1">
    <citation type="submission" date="2016-10" db="EMBL/GenBank/DDBJ databases">
        <authorList>
            <person name="Varghese N."/>
            <person name="Submissions S."/>
        </authorList>
    </citation>
    <scope>NUCLEOTIDE SEQUENCE [LARGE SCALE GENOMIC DNA]</scope>
    <source>
        <strain evidence="1 3">BS2976</strain>
    </source>
</reference>
<reference evidence="2 4" key="2">
    <citation type="submission" date="2019-06" db="EMBL/GenBank/DDBJ databases">
        <title>Pseudomonas bimorpha sp. nov. isolated from bovine raw milk and skim milk concentrate.</title>
        <authorList>
            <person name="Hofmann K."/>
            <person name="Huptas C."/>
            <person name="Doll E."/>
            <person name="Scherer S."/>
            <person name="Wenning M."/>
        </authorList>
    </citation>
    <scope>NUCLEOTIDE SEQUENCE [LARGE SCALE GENOMIC DNA]</scope>
    <source>
        <strain evidence="2 4">DSM 17515</strain>
    </source>
</reference>
<name>A0A1H1I0T0_9PSED</name>
<dbReference type="Proteomes" id="UP000198740">
    <property type="component" value="Unassembled WGS sequence"/>
</dbReference>
<protein>
    <submittedName>
        <fullName evidence="2">NAD synthetase</fullName>
    </submittedName>
</protein>
<dbReference type="OrthoDB" id="7013043at2"/>
<sequence length="304" mass="32981">MTTALFNDGFPSAHRTTRQRIESSIDLRRLFFATDSDPVLIGAGVVYIDEDFNVVTLREFQAICSVRPIKVVLREAPRYVGAVEFKRMLEHEPRESRLVSEALNTAVTCAGAILSWMVVWSGVAFMPFTAGASVVISFVGKAAAVASSAQCLIGLGRTSVEAFSPQTIDRLDSEDWYQAAVAVLDGIALLGVATSALTTAKTINLSTKVTGKPIQQVLRGLTRQERVKLNDALLRIQDPRLTTKLLKLKKAAGTTSKRISAAQIKQATINHIRDSLAATSGFMSSAMSGNVRTLTVGLYEEFDQ</sequence>
<organism evidence="2 4">
    <name type="scientific">Pseudomonas grimontii</name>
    <dbReference type="NCBI Taxonomy" id="129847"/>
    <lineage>
        <taxon>Bacteria</taxon>
        <taxon>Pseudomonadati</taxon>
        <taxon>Pseudomonadota</taxon>
        <taxon>Gammaproteobacteria</taxon>
        <taxon>Pseudomonadales</taxon>
        <taxon>Pseudomonadaceae</taxon>
        <taxon>Pseudomonas</taxon>
    </lineage>
</organism>
<keyword evidence="3" id="KW-1185">Reference proteome</keyword>
<dbReference type="EMBL" id="FNKM01000002">
    <property type="protein sequence ID" value="SDR31331.1"/>
    <property type="molecule type" value="Genomic_DNA"/>
</dbReference>
<accession>A0A1H1I0T0</accession>
<dbReference type="Proteomes" id="UP000317267">
    <property type="component" value="Unassembled WGS sequence"/>
</dbReference>
<gene>
    <name evidence="2" type="ORF">FIV39_14925</name>
    <name evidence="1" type="ORF">SAMN04490186_5005</name>
</gene>
<evidence type="ECO:0000313" key="1">
    <source>
        <dbReference type="EMBL" id="SDR31331.1"/>
    </source>
</evidence>
<evidence type="ECO:0000313" key="2">
    <source>
        <dbReference type="EMBL" id="TWR65864.1"/>
    </source>
</evidence>
<evidence type="ECO:0000313" key="4">
    <source>
        <dbReference type="Proteomes" id="UP000317267"/>
    </source>
</evidence>
<dbReference type="RefSeq" id="WP_090406275.1">
    <property type="nucleotide sequence ID" value="NZ_FNKM01000002.1"/>
</dbReference>